<dbReference type="InterPro" id="IPR025064">
    <property type="entry name" value="DUF4005"/>
</dbReference>
<evidence type="ECO:0000256" key="3">
    <source>
        <dbReference type="ARBA" id="ARBA00024378"/>
    </source>
</evidence>
<sequence length="324" mass="37113">MGKTSWLDVVKKAFGSPTKHIHTAKTIKARMRDEQESESDLHQDHKQKNSKRRWVFRKTFLHETTTILHHHVSMQQAEDAADRHKHKAALIVQTSFRGYLARRALEALKGVVKLQALIRGHNVRKRAKMTLKCMQSLLRVQAQVCDQRRKLSTFPDSITTQKDASYRIRAMSQKDAFNNQIWRCDQTEHEELNLDPRIDTCQRCSLSPRCERSQNHSQQQRLDLIPISSPQSSISRVKMQSTSPRSQRAAGVVNPSYMSATTSAMARIRPQSASMSMTEQKSTRRRLSFGLYMNAGGVSDGELDRSPIPITERRLSMSSCRKQS</sequence>
<comment type="function">
    <text evidence="4">May be involved in cooperative interactions with calmodulins or calmodulin-like proteins. Recruits calmodulin proteins to microtubules, thus being a potential scaffold in cellular signaling and trafficking. May associate with nucleic acids and regulate gene expression at the transcriptional or post-transcriptional level.</text>
</comment>
<proteinExistence type="inferred from homology"/>
<dbReference type="InterPro" id="IPR027417">
    <property type="entry name" value="P-loop_NTPase"/>
</dbReference>
<feature type="domain" description="DUF4005" evidence="6">
    <location>
        <begin position="207"/>
        <end position="289"/>
    </location>
</feature>
<evidence type="ECO:0000256" key="2">
    <source>
        <dbReference type="ARBA" id="ARBA00024341"/>
    </source>
</evidence>
<dbReference type="PANTHER" id="PTHR32295">
    <property type="entry name" value="IQ-DOMAIN 5-RELATED"/>
    <property type="match status" value="1"/>
</dbReference>
<dbReference type="PANTHER" id="PTHR32295:SF289">
    <property type="entry name" value="IQ MOTIF, EF-HAND BINDING, P-LOOP CONTAINING NUCLEOSIDE TRIPHOSPHATE HYDROLASE"/>
    <property type="match status" value="1"/>
</dbReference>
<dbReference type="SUPFAM" id="SSF52540">
    <property type="entry name" value="P-loop containing nucleoside triphosphate hydrolases"/>
    <property type="match status" value="1"/>
</dbReference>
<reference evidence="7" key="1">
    <citation type="journal article" date="2017" name="Nature">
        <title>The sunflower genome provides insights into oil metabolism, flowering and Asterid evolution.</title>
        <authorList>
            <person name="Badouin H."/>
            <person name="Gouzy J."/>
            <person name="Grassa C.J."/>
            <person name="Murat F."/>
            <person name="Staton S.E."/>
            <person name="Cottret L."/>
            <person name="Lelandais-Briere C."/>
            <person name="Owens G.L."/>
            <person name="Carrere S."/>
            <person name="Mayjonade B."/>
            <person name="Legrand L."/>
            <person name="Gill N."/>
            <person name="Kane N.C."/>
            <person name="Bowers J.E."/>
            <person name="Hubner S."/>
            <person name="Bellec A."/>
            <person name="Berard A."/>
            <person name="Berges H."/>
            <person name="Blanchet N."/>
            <person name="Boniface M.C."/>
            <person name="Brunel D."/>
            <person name="Catrice O."/>
            <person name="Chaidir N."/>
            <person name="Claudel C."/>
            <person name="Donnadieu C."/>
            <person name="Faraut T."/>
            <person name="Fievet G."/>
            <person name="Helmstetter N."/>
            <person name="King M."/>
            <person name="Knapp S.J."/>
            <person name="Lai Z."/>
            <person name="Le Paslier M.C."/>
            <person name="Lippi Y."/>
            <person name="Lorenzon L."/>
            <person name="Mandel J.R."/>
            <person name="Marage G."/>
            <person name="Marchand G."/>
            <person name="Marquand E."/>
            <person name="Bret-Mestries E."/>
            <person name="Morien E."/>
            <person name="Nambeesan S."/>
            <person name="Nguyen T."/>
            <person name="Pegot-Espagnet P."/>
            <person name="Pouilly N."/>
            <person name="Raftis F."/>
            <person name="Sallet E."/>
            <person name="Schiex T."/>
            <person name="Thomas J."/>
            <person name="Vandecasteele C."/>
            <person name="Vares D."/>
            <person name="Vear F."/>
            <person name="Vautrin S."/>
            <person name="Crespi M."/>
            <person name="Mangin B."/>
            <person name="Burke J.M."/>
            <person name="Salse J."/>
            <person name="Munos S."/>
            <person name="Vincourt P."/>
            <person name="Rieseberg L.H."/>
            <person name="Langlade N.B."/>
        </authorList>
    </citation>
    <scope>NUCLEOTIDE SEQUENCE</scope>
    <source>
        <tissue evidence="7">Leaves</tissue>
    </source>
</reference>
<keyword evidence="7" id="KW-0378">Hydrolase</keyword>
<feature type="region of interest" description="Disordered" evidence="5">
    <location>
        <begin position="25"/>
        <end position="50"/>
    </location>
</feature>
<feature type="compositionally biased region" description="Basic and acidic residues" evidence="5">
    <location>
        <begin position="30"/>
        <end position="47"/>
    </location>
</feature>
<accession>A0A9K3EFN7</accession>
<evidence type="ECO:0000259" key="6">
    <source>
        <dbReference type="Pfam" id="PF13178"/>
    </source>
</evidence>
<dbReference type="AlphaFoldDB" id="A0A9K3EFN7"/>
<name>A0A9K3EFN7_HELAN</name>
<organism evidence="7 8">
    <name type="scientific">Helianthus annuus</name>
    <name type="common">Common sunflower</name>
    <dbReference type="NCBI Taxonomy" id="4232"/>
    <lineage>
        <taxon>Eukaryota</taxon>
        <taxon>Viridiplantae</taxon>
        <taxon>Streptophyta</taxon>
        <taxon>Embryophyta</taxon>
        <taxon>Tracheophyta</taxon>
        <taxon>Spermatophyta</taxon>
        <taxon>Magnoliopsida</taxon>
        <taxon>eudicotyledons</taxon>
        <taxon>Gunneridae</taxon>
        <taxon>Pentapetalae</taxon>
        <taxon>asterids</taxon>
        <taxon>campanulids</taxon>
        <taxon>Asterales</taxon>
        <taxon>Asteraceae</taxon>
        <taxon>Asteroideae</taxon>
        <taxon>Heliantheae alliance</taxon>
        <taxon>Heliantheae</taxon>
        <taxon>Helianthus</taxon>
    </lineage>
</organism>
<keyword evidence="1" id="KW-0112">Calmodulin-binding</keyword>
<dbReference type="PROSITE" id="PS50096">
    <property type="entry name" value="IQ"/>
    <property type="match status" value="2"/>
</dbReference>
<dbReference type="CDD" id="cd23767">
    <property type="entry name" value="IQCD"/>
    <property type="match status" value="1"/>
</dbReference>
<dbReference type="Gramene" id="mRNA:HanXRQr2_Chr14g0670771">
    <property type="protein sequence ID" value="mRNA:HanXRQr2_Chr14g0670771"/>
    <property type="gene ID" value="HanXRQr2_Chr14g0670771"/>
</dbReference>
<dbReference type="GO" id="GO:0005516">
    <property type="term" value="F:calmodulin binding"/>
    <property type="evidence" value="ECO:0007669"/>
    <property type="project" value="UniProtKB-KW"/>
</dbReference>
<evidence type="ECO:0000256" key="5">
    <source>
        <dbReference type="SAM" id="MobiDB-lite"/>
    </source>
</evidence>
<dbReference type="EMBL" id="MNCJ02000329">
    <property type="protein sequence ID" value="KAF5771454.1"/>
    <property type="molecule type" value="Genomic_DNA"/>
</dbReference>
<evidence type="ECO:0000256" key="4">
    <source>
        <dbReference type="ARBA" id="ARBA00045534"/>
    </source>
</evidence>
<gene>
    <name evidence="7" type="ORF">HanXRQr2_Chr14g0670771</name>
</gene>
<dbReference type="Pfam" id="PF00612">
    <property type="entry name" value="IQ"/>
    <property type="match status" value="2"/>
</dbReference>
<comment type="similarity">
    <text evidence="2">Belongs to the IQD family.</text>
</comment>
<evidence type="ECO:0000256" key="1">
    <source>
        <dbReference type="ARBA" id="ARBA00022860"/>
    </source>
</evidence>
<dbReference type="Gene3D" id="1.20.5.190">
    <property type="match status" value="1"/>
</dbReference>
<dbReference type="SMART" id="SM00015">
    <property type="entry name" value="IQ"/>
    <property type="match status" value="2"/>
</dbReference>
<feature type="region of interest" description="Disordered" evidence="5">
    <location>
        <begin position="300"/>
        <end position="324"/>
    </location>
</feature>
<comment type="caution">
    <text evidence="7">The sequence shown here is derived from an EMBL/GenBank/DDBJ whole genome shotgun (WGS) entry which is preliminary data.</text>
</comment>
<evidence type="ECO:0000313" key="8">
    <source>
        <dbReference type="Proteomes" id="UP000215914"/>
    </source>
</evidence>
<dbReference type="InterPro" id="IPR000048">
    <property type="entry name" value="IQ_motif_EF-hand-BS"/>
</dbReference>
<comment type="subunit">
    <text evidence="3">Binds to multiple calmodulin (CaM) in the presence of Ca(2+) and CaM-like proteins.</text>
</comment>
<dbReference type="Proteomes" id="UP000215914">
    <property type="component" value="Unassembled WGS sequence"/>
</dbReference>
<dbReference type="GO" id="GO:0016787">
    <property type="term" value="F:hydrolase activity"/>
    <property type="evidence" value="ECO:0007669"/>
    <property type="project" value="UniProtKB-KW"/>
</dbReference>
<reference evidence="7" key="2">
    <citation type="submission" date="2020-06" db="EMBL/GenBank/DDBJ databases">
        <title>Helianthus annuus Genome sequencing and assembly Release 2.</title>
        <authorList>
            <person name="Gouzy J."/>
            <person name="Langlade N."/>
            <person name="Munos S."/>
        </authorList>
    </citation>
    <scope>NUCLEOTIDE SEQUENCE</scope>
    <source>
        <tissue evidence="7">Leaves</tissue>
    </source>
</reference>
<protein>
    <submittedName>
        <fullName evidence="7">IQ motif, EF-hand binding, P-loop containing nucleoside triphosphate hydrolase</fullName>
    </submittedName>
</protein>
<evidence type="ECO:0000313" key="7">
    <source>
        <dbReference type="EMBL" id="KAF5771454.1"/>
    </source>
</evidence>
<dbReference type="Pfam" id="PF13178">
    <property type="entry name" value="DUF4005"/>
    <property type="match status" value="1"/>
</dbReference>
<keyword evidence="8" id="KW-1185">Reference proteome</keyword>